<accession>A0ABN7WVH1</accession>
<comment type="caution">
    <text evidence="1">The sequence shown here is derived from an EMBL/GenBank/DDBJ whole genome shotgun (WGS) entry which is preliminary data.</text>
</comment>
<dbReference type="Gene3D" id="3.40.960.10">
    <property type="entry name" value="VSR Endonuclease"/>
    <property type="match status" value="1"/>
</dbReference>
<dbReference type="EMBL" id="CAJVQB010067024">
    <property type="protein sequence ID" value="CAG8841832.1"/>
    <property type="molecule type" value="Genomic_DNA"/>
</dbReference>
<dbReference type="Proteomes" id="UP000789901">
    <property type="component" value="Unassembled WGS sequence"/>
</dbReference>
<feature type="non-terminal residue" evidence="1">
    <location>
        <position position="1"/>
    </location>
</feature>
<evidence type="ECO:0000313" key="1">
    <source>
        <dbReference type="EMBL" id="CAG8841832.1"/>
    </source>
</evidence>
<evidence type="ECO:0000313" key="2">
    <source>
        <dbReference type="Proteomes" id="UP000789901"/>
    </source>
</evidence>
<gene>
    <name evidence="1" type="ORF">GMARGA_LOCUS35654</name>
</gene>
<organism evidence="1 2">
    <name type="scientific">Gigaspora margarita</name>
    <dbReference type="NCBI Taxonomy" id="4874"/>
    <lineage>
        <taxon>Eukaryota</taxon>
        <taxon>Fungi</taxon>
        <taxon>Fungi incertae sedis</taxon>
        <taxon>Mucoromycota</taxon>
        <taxon>Glomeromycotina</taxon>
        <taxon>Glomeromycetes</taxon>
        <taxon>Diversisporales</taxon>
        <taxon>Gigasporaceae</taxon>
        <taxon>Gigaspora</taxon>
    </lineage>
</organism>
<sequence>PALFCRIKNKNSWCPHCNQLIKCPQKKLTLDDAIALARSKNGYYWFAHLDSVRCHNTWCRKCNHNNIDIANALALSKNGKCLSSDYIDNKTPLQWKCDKGHIFSTNLNRVKDHNYWCPICGGRNKTIIDMQGLARDRNGKCLSDKYYGAHTKLEWMCEKGHWCLFCSKYKWENLCREIVSKYLDLLSKNYKPYFLKIPEYLKGLELDIPYYDYRFAIEVQGRQYKKFDKFFHGDLNNFIKQQERDQVKKGLCDENDIYLFYIWYDDEDPEKTIRDELLALGLLE</sequence>
<name>A0ABN7WVH1_GIGMA</name>
<keyword evidence="2" id="KW-1185">Reference proteome</keyword>
<reference evidence="1 2" key="1">
    <citation type="submission" date="2021-06" db="EMBL/GenBank/DDBJ databases">
        <authorList>
            <person name="Kallberg Y."/>
            <person name="Tangrot J."/>
            <person name="Rosling A."/>
        </authorList>
    </citation>
    <scope>NUCLEOTIDE SEQUENCE [LARGE SCALE GENOMIC DNA]</scope>
    <source>
        <strain evidence="1 2">120-4 pot B 10/14</strain>
    </source>
</reference>
<proteinExistence type="predicted"/>
<protein>
    <submittedName>
        <fullName evidence="1">43832_t:CDS:1</fullName>
    </submittedName>
</protein>